<gene>
    <name evidence="8" type="ORF">S06H3_64996</name>
</gene>
<feature type="domain" description="Asn/Gln amidotransferase" evidence="7">
    <location>
        <begin position="1"/>
        <end position="107"/>
    </location>
</feature>
<comment type="catalytic activity">
    <reaction evidence="5">
        <text>L-aspartyl-tRNA(Asn) + L-glutamine + ATP + H2O = L-asparaginyl-tRNA(Asn) + L-glutamate + ADP + phosphate + 2 H(+)</text>
        <dbReference type="Rhea" id="RHEA:14513"/>
        <dbReference type="Rhea" id="RHEA-COMP:9674"/>
        <dbReference type="Rhea" id="RHEA-COMP:9677"/>
        <dbReference type="ChEBI" id="CHEBI:15377"/>
        <dbReference type="ChEBI" id="CHEBI:15378"/>
        <dbReference type="ChEBI" id="CHEBI:29985"/>
        <dbReference type="ChEBI" id="CHEBI:30616"/>
        <dbReference type="ChEBI" id="CHEBI:43474"/>
        <dbReference type="ChEBI" id="CHEBI:58359"/>
        <dbReference type="ChEBI" id="CHEBI:78515"/>
        <dbReference type="ChEBI" id="CHEBI:78516"/>
        <dbReference type="ChEBI" id="CHEBI:456216"/>
    </reaction>
</comment>
<dbReference type="Gene3D" id="1.10.10.410">
    <property type="match status" value="1"/>
</dbReference>
<evidence type="ECO:0000256" key="5">
    <source>
        <dbReference type="ARBA" id="ARBA00047380"/>
    </source>
</evidence>
<reference evidence="8" key="1">
    <citation type="journal article" date="2014" name="Front. Microbiol.">
        <title>High frequency of phylogenetically diverse reductive dehalogenase-homologous genes in deep subseafloor sedimentary metagenomes.</title>
        <authorList>
            <person name="Kawai M."/>
            <person name="Futagami T."/>
            <person name="Toyoda A."/>
            <person name="Takaki Y."/>
            <person name="Nishi S."/>
            <person name="Hori S."/>
            <person name="Arai W."/>
            <person name="Tsubouchi T."/>
            <person name="Morono Y."/>
            <person name="Uchiyama I."/>
            <person name="Ito T."/>
            <person name="Fujiyama A."/>
            <person name="Inagaki F."/>
            <person name="Takami H."/>
        </authorList>
    </citation>
    <scope>NUCLEOTIDE SEQUENCE</scope>
    <source>
        <strain evidence="8">Expedition CK06-06</strain>
    </source>
</reference>
<dbReference type="SMART" id="SM00845">
    <property type="entry name" value="GatB_Yqey"/>
    <property type="match status" value="1"/>
</dbReference>
<dbReference type="PANTHER" id="PTHR11659:SF0">
    <property type="entry name" value="GLUTAMYL-TRNA(GLN) AMIDOTRANSFERASE SUBUNIT B, MITOCHONDRIAL"/>
    <property type="match status" value="1"/>
</dbReference>
<keyword evidence="1" id="KW-0436">Ligase</keyword>
<comment type="caution">
    <text evidence="8">The sequence shown here is derived from an EMBL/GenBank/DDBJ whole genome shotgun (WGS) entry which is preliminary data.</text>
</comment>
<keyword evidence="2" id="KW-0547">Nucleotide-binding</keyword>
<dbReference type="Pfam" id="PF02637">
    <property type="entry name" value="GatB_Yqey"/>
    <property type="match status" value="1"/>
</dbReference>
<evidence type="ECO:0000256" key="1">
    <source>
        <dbReference type="ARBA" id="ARBA00022598"/>
    </source>
</evidence>
<dbReference type="GO" id="GO:0050567">
    <property type="term" value="F:glutaminyl-tRNA synthase (glutamine-hydrolyzing) activity"/>
    <property type="evidence" value="ECO:0007669"/>
    <property type="project" value="TreeGrafter"/>
</dbReference>
<dbReference type="InterPro" id="IPR023168">
    <property type="entry name" value="GatB_Yqey_C_2"/>
</dbReference>
<dbReference type="InterPro" id="IPR003789">
    <property type="entry name" value="Asn/Gln_tRNA_amidoTrase-B-like"/>
</dbReference>
<dbReference type="GO" id="GO:0005524">
    <property type="term" value="F:ATP binding"/>
    <property type="evidence" value="ECO:0007669"/>
    <property type="project" value="UniProtKB-KW"/>
</dbReference>
<dbReference type="FunFam" id="1.10.10.410:FF:000001">
    <property type="entry name" value="Aspartyl/glutamyl-tRNA(Asn/Gln) amidotransferase subunit B"/>
    <property type="match status" value="1"/>
</dbReference>
<evidence type="ECO:0000313" key="8">
    <source>
        <dbReference type="EMBL" id="GAI64562.1"/>
    </source>
</evidence>
<sequence length="107" mass="11680">TKVTPEHLAEILILVDNGTISGSVAKAVFEEMFYSGKRASAIVTEQELSQISDAAEIREVVKEVVTKNNKAVSDYKSGKQEALTFITGQVMRATRGRANPSLVREIL</sequence>
<proteinExistence type="predicted"/>
<dbReference type="PANTHER" id="PTHR11659">
    <property type="entry name" value="GLUTAMYL-TRNA GLN AMIDOTRANSFERASE SUBUNIT B MITOCHONDRIAL AND PROKARYOTIC PET112-RELATED"/>
    <property type="match status" value="1"/>
</dbReference>
<name>X1Q7V6_9ZZZZ</name>
<organism evidence="8">
    <name type="scientific">marine sediment metagenome</name>
    <dbReference type="NCBI Taxonomy" id="412755"/>
    <lineage>
        <taxon>unclassified sequences</taxon>
        <taxon>metagenomes</taxon>
        <taxon>ecological metagenomes</taxon>
    </lineage>
</organism>
<evidence type="ECO:0000256" key="2">
    <source>
        <dbReference type="ARBA" id="ARBA00022741"/>
    </source>
</evidence>
<dbReference type="AlphaFoldDB" id="X1Q7V6"/>
<dbReference type="EMBL" id="BARV01043589">
    <property type="protein sequence ID" value="GAI64562.1"/>
    <property type="molecule type" value="Genomic_DNA"/>
</dbReference>
<evidence type="ECO:0000256" key="6">
    <source>
        <dbReference type="ARBA" id="ARBA00047913"/>
    </source>
</evidence>
<comment type="catalytic activity">
    <reaction evidence="6">
        <text>L-glutamyl-tRNA(Gln) + L-glutamine + ATP + H2O = L-glutaminyl-tRNA(Gln) + L-glutamate + ADP + phosphate + H(+)</text>
        <dbReference type="Rhea" id="RHEA:17521"/>
        <dbReference type="Rhea" id="RHEA-COMP:9681"/>
        <dbReference type="Rhea" id="RHEA-COMP:9684"/>
        <dbReference type="ChEBI" id="CHEBI:15377"/>
        <dbReference type="ChEBI" id="CHEBI:15378"/>
        <dbReference type="ChEBI" id="CHEBI:29985"/>
        <dbReference type="ChEBI" id="CHEBI:30616"/>
        <dbReference type="ChEBI" id="CHEBI:43474"/>
        <dbReference type="ChEBI" id="CHEBI:58359"/>
        <dbReference type="ChEBI" id="CHEBI:78520"/>
        <dbReference type="ChEBI" id="CHEBI:78521"/>
        <dbReference type="ChEBI" id="CHEBI:456216"/>
    </reaction>
</comment>
<dbReference type="InterPro" id="IPR017959">
    <property type="entry name" value="Asn/Gln-tRNA_amidoTrfase_suB/E"/>
</dbReference>
<protein>
    <recommendedName>
        <fullName evidence="7">Asn/Gln amidotransferase domain-containing protein</fullName>
    </recommendedName>
</protein>
<dbReference type="GO" id="GO:0006412">
    <property type="term" value="P:translation"/>
    <property type="evidence" value="ECO:0007669"/>
    <property type="project" value="UniProtKB-KW"/>
</dbReference>
<feature type="non-terminal residue" evidence="8">
    <location>
        <position position="1"/>
    </location>
</feature>
<keyword evidence="4" id="KW-0648">Protein biosynthesis</keyword>
<accession>X1Q7V6</accession>
<dbReference type="SUPFAM" id="SSF89095">
    <property type="entry name" value="GatB/YqeY motif"/>
    <property type="match status" value="1"/>
</dbReference>
<feature type="non-terminal residue" evidence="8">
    <location>
        <position position="107"/>
    </location>
</feature>
<keyword evidence="3" id="KW-0067">ATP-binding</keyword>
<dbReference type="InterPro" id="IPR018027">
    <property type="entry name" value="Asn/Gln_amidotransferase"/>
</dbReference>
<dbReference type="GO" id="GO:0070681">
    <property type="term" value="P:glutaminyl-tRNAGln biosynthesis via transamidation"/>
    <property type="evidence" value="ECO:0007669"/>
    <property type="project" value="TreeGrafter"/>
</dbReference>
<evidence type="ECO:0000256" key="3">
    <source>
        <dbReference type="ARBA" id="ARBA00022840"/>
    </source>
</evidence>
<evidence type="ECO:0000256" key="4">
    <source>
        <dbReference type="ARBA" id="ARBA00022917"/>
    </source>
</evidence>
<evidence type="ECO:0000259" key="7">
    <source>
        <dbReference type="SMART" id="SM00845"/>
    </source>
</evidence>